<dbReference type="STRING" id="692418.SAMN04488029_3314"/>
<feature type="domain" description="Glycosyl hydrolase family 13 catalytic" evidence="2">
    <location>
        <begin position="33"/>
        <end position="362"/>
    </location>
</feature>
<dbReference type="Gene3D" id="3.20.20.80">
    <property type="entry name" value="Glycosidases"/>
    <property type="match status" value="1"/>
</dbReference>
<dbReference type="PANTHER" id="PTHR47786:SF2">
    <property type="entry name" value="GLYCOSYL HYDROLASE FAMILY 13 CATALYTIC DOMAIN-CONTAINING PROTEIN"/>
    <property type="match status" value="1"/>
</dbReference>
<feature type="signal peptide" evidence="1">
    <location>
        <begin position="1"/>
        <end position="23"/>
    </location>
</feature>
<keyword evidence="3" id="KW-0326">Glycosidase</keyword>
<dbReference type="SMART" id="SM00642">
    <property type="entry name" value="Aamy"/>
    <property type="match status" value="1"/>
</dbReference>
<keyword evidence="1" id="KW-0732">Signal</keyword>
<reference evidence="3 4" key="1">
    <citation type="submission" date="2017-04" db="EMBL/GenBank/DDBJ databases">
        <authorList>
            <person name="Afonso C.L."/>
            <person name="Miller P.J."/>
            <person name="Scott M.A."/>
            <person name="Spackman E."/>
            <person name="Goraichik I."/>
            <person name="Dimitrov K.M."/>
            <person name="Suarez D.L."/>
            <person name="Swayne D.E."/>
        </authorList>
    </citation>
    <scope>NUCLEOTIDE SEQUENCE [LARGE SCALE GENOMIC DNA]</scope>
    <source>
        <strain evidence="3 4">DSM 26133</strain>
    </source>
</reference>
<dbReference type="Gene3D" id="2.60.40.1180">
    <property type="entry name" value="Golgi alpha-mannosidase II"/>
    <property type="match status" value="1"/>
</dbReference>
<dbReference type="PANTHER" id="PTHR47786">
    <property type="entry name" value="ALPHA-1,4-GLUCAN:MALTOSE-1-PHOSPHATE MALTOSYLTRANSFERASE"/>
    <property type="match status" value="1"/>
</dbReference>
<evidence type="ECO:0000259" key="2">
    <source>
        <dbReference type="SMART" id="SM00642"/>
    </source>
</evidence>
<accession>A0A1W2GKR8</accession>
<dbReference type="PROSITE" id="PS51257">
    <property type="entry name" value="PROKAR_LIPOPROTEIN"/>
    <property type="match status" value="1"/>
</dbReference>
<organism evidence="3 4">
    <name type="scientific">Reichenbachiella faecimaris</name>
    <dbReference type="NCBI Taxonomy" id="692418"/>
    <lineage>
        <taxon>Bacteria</taxon>
        <taxon>Pseudomonadati</taxon>
        <taxon>Bacteroidota</taxon>
        <taxon>Cytophagia</taxon>
        <taxon>Cytophagales</taxon>
        <taxon>Reichenbachiellaceae</taxon>
        <taxon>Reichenbachiella</taxon>
    </lineage>
</organism>
<feature type="chain" id="PRO_5012596816" evidence="1">
    <location>
        <begin position="24"/>
        <end position="453"/>
    </location>
</feature>
<dbReference type="RefSeq" id="WP_084373928.1">
    <property type="nucleotide sequence ID" value="NZ_FWYF01000003.1"/>
</dbReference>
<dbReference type="GO" id="GO:0005975">
    <property type="term" value="P:carbohydrate metabolic process"/>
    <property type="evidence" value="ECO:0007669"/>
    <property type="project" value="InterPro"/>
</dbReference>
<proteinExistence type="predicted"/>
<dbReference type="Proteomes" id="UP000192472">
    <property type="component" value="Unassembled WGS sequence"/>
</dbReference>
<dbReference type="InterPro" id="IPR013780">
    <property type="entry name" value="Glyco_hydro_b"/>
</dbReference>
<evidence type="ECO:0000256" key="1">
    <source>
        <dbReference type="SAM" id="SignalP"/>
    </source>
</evidence>
<dbReference type="OrthoDB" id="9805159at2"/>
<evidence type="ECO:0000313" key="3">
    <source>
        <dbReference type="EMBL" id="SMD37255.1"/>
    </source>
</evidence>
<evidence type="ECO:0000313" key="4">
    <source>
        <dbReference type="Proteomes" id="UP000192472"/>
    </source>
</evidence>
<dbReference type="InterPro" id="IPR017853">
    <property type="entry name" value="GH"/>
</dbReference>
<keyword evidence="3" id="KW-0378">Hydrolase</keyword>
<dbReference type="SUPFAM" id="SSF51011">
    <property type="entry name" value="Glycosyl hydrolase domain"/>
    <property type="match status" value="1"/>
</dbReference>
<sequence>MKKNQVILIILLASLSFIFACQQAEQKTAEPAVTFPERAADMTVYEVNIRQYTTEGTINAFAEHLPRLKELGVEMLWIMPVQPIGMEKRKGSLGSYYSISDYSEVNPEFGTLDDFKALVNKVHELGMVIILDWVPNHTAWDHPWIQSNPEYYAKDSLGNITYEADWEDIALLDHTNESTRKSMIKEMKFWITETDIDGFRCDHAAHEIPLYFWEEARTALDPIKDLFWLAEWDEARLHANFHASYSWELLHLTEHVAKGEKTAHDINEFINKDLALYGKNPFRMTITTNHDENSWAGTVFERYGEGHQAFATFIFTAYGFPMIYSGQEVGLDKRLLFFEKDTINWEDPKLLTPFYQKLVQLKKDNQALWNGGFGGMPKRINADEWIYAFSREKHGNRVIGLINMSDEKQIFNLTDASAAGAYTDAFSNKSFTLATEQPLEMEPWQYLIFEKNN</sequence>
<dbReference type="GO" id="GO:0016798">
    <property type="term" value="F:hydrolase activity, acting on glycosyl bonds"/>
    <property type="evidence" value="ECO:0007669"/>
    <property type="project" value="UniProtKB-KW"/>
</dbReference>
<dbReference type="InterPro" id="IPR006047">
    <property type="entry name" value="GH13_cat_dom"/>
</dbReference>
<name>A0A1W2GKR8_REIFA</name>
<dbReference type="Pfam" id="PF00128">
    <property type="entry name" value="Alpha-amylase"/>
    <property type="match status" value="2"/>
</dbReference>
<gene>
    <name evidence="3" type="ORF">SAMN04488029_3314</name>
</gene>
<protein>
    <submittedName>
        <fullName evidence="3">Glycosidase</fullName>
    </submittedName>
</protein>
<keyword evidence="4" id="KW-1185">Reference proteome</keyword>
<dbReference type="SUPFAM" id="SSF51445">
    <property type="entry name" value="(Trans)glycosidases"/>
    <property type="match status" value="1"/>
</dbReference>
<dbReference type="EMBL" id="FWYF01000003">
    <property type="protein sequence ID" value="SMD37255.1"/>
    <property type="molecule type" value="Genomic_DNA"/>
</dbReference>
<dbReference type="CDD" id="cd11313">
    <property type="entry name" value="AmyAc_arch_bac_AmyA"/>
    <property type="match status" value="1"/>
</dbReference>
<dbReference type="AlphaFoldDB" id="A0A1W2GKR8"/>